<dbReference type="GO" id="GO:0016791">
    <property type="term" value="F:phosphatase activity"/>
    <property type="evidence" value="ECO:0007669"/>
    <property type="project" value="TreeGrafter"/>
</dbReference>
<dbReference type="SUPFAM" id="SSF56784">
    <property type="entry name" value="HAD-like"/>
    <property type="match status" value="1"/>
</dbReference>
<accession>A0A8H6IET6</accession>
<dbReference type="PANTHER" id="PTHR18901">
    <property type="entry name" value="2-DEOXYGLUCOSE-6-PHOSPHATE PHOSPHATASE 2"/>
    <property type="match status" value="1"/>
</dbReference>
<dbReference type="Pfam" id="PF00702">
    <property type="entry name" value="Hydrolase"/>
    <property type="match status" value="1"/>
</dbReference>
<dbReference type="Proteomes" id="UP000521943">
    <property type="component" value="Unassembled WGS sequence"/>
</dbReference>
<dbReference type="AlphaFoldDB" id="A0A8H6IET6"/>
<keyword evidence="2" id="KW-1185">Reference proteome</keyword>
<dbReference type="Gene3D" id="1.10.150.240">
    <property type="entry name" value="Putative phosphatase, domain 2"/>
    <property type="match status" value="1"/>
</dbReference>
<name>A0A8H6IET6_9AGAR</name>
<dbReference type="SFLD" id="SFLDS00003">
    <property type="entry name" value="Haloacid_Dehalogenase"/>
    <property type="match status" value="1"/>
</dbReference>
<comment type="caution">
    <text evidence="1">The sequence shown here is derived from an EMBL/GenBank/DDBJ whole genome shotgun (WGS) entry which is preliminary data.</text>
</comment>
<protein>
    <submittedName>
        <fullName evidence="1">HAD-like domain-containing protein</fullName>
    </submittedName>
</protein>
<organism evidence="1 2">
    <name type="scientific">Ephemerocybe angulata</name>
    <dbReference type="NCBI Taxonomy" id="980116"/>
    <lineage>
        <taxon>Eukaryota</taxon>
        <taxon>Fungi</taxon>
        <taxon>Dikarya</taxon>
        <taxon>Basidiomycota</taxon>
        <taxon>Agaricomycotina</taxon>
        <taxon>Agaricomycetes</taxon>
        <taxon>Agaricomycetidae</taxon>
        <taxon>Agaricales</taxon>
        <taxon>Agaricineae</taxon>
        <taxon>Psathyrellaceae</taxon>
        <taxon>Ephemerocybe</taxon>
    </lineage>
</organism>
<reference evidence="1 2" key="1">
    <citation type="submission" date="2020-07" db="EMBL/GenBank/DDBJ databases">
        <title>Comparative genomics of pyrophilous fungi reveals a link between fire events and developmental genes.</title>
        <authorList>
            <consortium name="DOE Joint Genome Institute"/>
            <person name="Steindorff A.S."/>
            <person name="Carver A."/>
            <person name="Calhoun S."/>
            <person name="Stillman K."/>
            <person name="Liu H."/>
            <person name="Lipzen A."/>
            <person name="Pangilinan J."/>
            <person name="Labutti K."/>
            <person name="Bruns T.D."/>
            <person name="Grigoriev I.V."/>
        </authorList>
    </citation>
    <scope>NUCLEOTIDE SEQUENCE [LARGE SCALE GENOMIC DNA]</scope>
    <source>
        <strain evidence="1 2">CBS 144469</strain>
    </source>
</reference>
<gene>
    <name evidence="1" type="ORF">DFP72DRAFT_1000544</name>
</gene>
<proteinExistence type="predicted"/>
<sequence length="255" mass="28577">MAAEGKIADIEYVLFDMDGLMIDSEKMYTIVTNKILGRYGKEMTWDIKAGCMGKPELEASRHLLSFFPDIPLAIEDYIKERNELQDKMWPTVPLLPGVEKLVKHLKKHNIPMAIATGSRREKYLLKTGHLQHVFGLFEGKAICGDDKQYNMQGKPAPDIFLVAAREMLGRNVGEPLSHPNAEQKTERLKGLVLEDGMPGMQAGKRAGMNVLWVPDPNLRAIDDVSSVSETADQVLNSLEDFAPEQWGLPPYETDP</sequence>
<evidence type="ECO:0000313" key="1">
    <source>
        <dbReference type="EMBL" id="KAF6763154.1"/>
    </source>
</evidence>
<dbReference type="EMBL" id="JACGCI010000006">
    <property type="protein sequence ID" value="KAF6763154.1"/>
    <property type="molecule type" value="Genomic_DNA"/>
</dbReference>
<dbReference type="FunFam" id="1.10.150.240:FF:000001">
    <property type="entry name" value="Haloacid dehalogenase-like hydrolase domain"/>
    <property type="match status" value="1"/>
</dbReference>
<dbReference type="PANTHER" id="PTHR18901:SF38">
    <property type="entry name" value="PSEUDOURIDINE-5'-PHOSPHATASE"/>
    <property type="match status" value="1"/>
</dbReference>
<evidence type="ECO:0000313" key="2">
    <source>
        <dbReference type="Proteomes" id="UP000521943"/>
    </source>
</evidence>
<dbReference type="InterPro" id="IPR036412">
    <property type="entry name" value="HAD-like_sf"/>
</dbReference>
<dbReference type="SFLD" id="SFLDG01129">
    <property type="entry name" value="C1.5:_HAD__Beta-PGM__Phosphata"/>
    <property type="match status" value="1"/>
</dbReference>
<dbReference type="InterPro" id="IPR023214">
    <property type="entry name" value="HAD_sf"/>
</dbReference>
<dbReference type="OrthoDB" id="40579at2759"/>
<dbReference type="InterPro" id="IPR023198">
    <property type="entry name" value="PGP-like_dom2"/>
</dbReference>
<dbReference type="Gene3D" id="3.40.50.1000">
    <property type="entry name" value="HAD superfamily/HAD-like"/>
    <property type="match status" value="1"/>
</dbReference>